<dbReference type="RefSeq" id="WP_080156783.1">
    <property type="nucleotide sequence ID" value="NZ_CP175534.1"/>
</dbReference>
<dbReference type="AlphaFoldDB" id="A0A1T5HYU2"/>
<reference evidence="2 3" key="1">
    <citation type="submission" date="2017-02" db="EMBL/GenBank/DDBJ databases">
        <authorList>
            <person name="Peterson S.W."/>
        </authorList>
    </citation>
    <scope>NUCLEOTIDE SEQUENCE [LARGE SCALE GENOMIC DNA]</scope>
    <source>
        <strain evidence="3">type strain: NCCB 100098</strain>
    </source>
</reference>
<protein>
    <submittedName>
        <fullName evidence="2">Uncharacterized protein</fullName>
    </submittedName>
</protein>
<keyword evidence="1" id="KW-0472">Membrane</keyword>
<sequence>MNIFMIVMLIFFCVMTVVSYIYLLMSFDEKEQHLYFDDKTKTVFCDGKKIISVRDGSGNYRFIKYIFEHTDRPISVTELEAHVFFGQNVNIVKVLSNTHLPKEIISTFFCVSKNSLTFKNKAFLK</sequence>
<organism evidence="2 3">
    <name type="scientific">Photobacterium piscicola</name>
    <dbReference type="NCBI Taxonomy" id="1378299"/>
    <lineage>
        <taxon>Bacteria</taxon>
        <taxon>Pseudomonadati</taxon>
        <taxon>Pseudomonadota</taxon>
        <taxon>Gammaproteobacteria</taxon>
        <taxon>Vibrionales</taxon>
        <taxon>Vibrionaceae</taxon>
        <taxon>Photobacterium</taxon>
    </lineage>
</organism>
<dbReference type="EMBL" id="FUZI01000002">
    <property type="protein sequence ID" value="SKC31974.1"/>
    <property type="molecule type" value="Genomic_DNA"/>
</dbReference>
<proteinExistence type="predicted"/>
<keyword evidence="1" id="KW-1133">Transmembrane helix</keyword>
<keyword evidence="1" id="KW-0812">Transmembrane</keyword>
<dbReference type="Proteomes" id="UP000189966">
    <property type="component" value="Unassembled WGS sequence"/>
</dbReference>
<feature type="transmembrane region" description="Helical" evidence="1">
    <location>
        <begin position="6"/>
        <end position="25"/>
    </location>
</feature>
<gene>
    <name evidence="2" type="ORF">CZ809_01488</name>
</gene>
<evidence type="ECO:0000313" key="3">
    <source>
        <dbReference type="Proteomes" id="UP000189966"/>
    </source>
</evidence>
<evidence type="ECO:0000313" key="2">
    <source>
        <dbReference type="EMBL" id="SKC31974.1"/>
    </source>
</evidence>
<accession>A0A1T5HYU2</accession>
<evidence type="ECO:0000256" key="1">
    <source>
        <dbReference type="SAM" id="Phobius"/>
    </source>
</evidence>
<name>A0A1T5HYU2_9GAMM</name>
<dbReference type="OrthoDB" id="5825734at2"/>